<dbReference type="InterPro" id="IPR027785">
    <property type="entry name" value="UvrD-like_helicase_C"/>
</dbReference>
<protein>
    <recommendedName>
        <fullName evidence="5">DNA 3'-5' helicase II</fullName>
    </recommendedName>
</protein>
<sequence length="394" mass="44164">MDKAQERLARELGDGHRVIHGVAGSGKTIILQHRVRQLAKAHPQKPILVICYNILLASLLKARLDDVANIEVCHFHDWCAQMKTQYDIKIPRSSNYADKLAETICAAVIDGKIPGGQYHAVLIDEGHDFAEEWLRALAKMPEGADAKEQRLLLLYDDAQTLYADRHSIDFSLTSVGIQAQGRTRILRVNYRNSEEICHYANDFKHRFMTDTPISSEETGEEDEENENTAENEAQPIPIIAVESGGGNSGIAPEYRQTANRSEEIRTITDAIRAWHAAGTPYGDIAVLYYKKDQCRELGTALQQAGIPLQNPISSDERKHYRPDPDKILVCTIHSSKGGEFPCVIISGVDTLHDDSEEQRQKNARLLYVGMTRAQNHLLLTAAGENTYTRLLEQR</sequence>
<dbReference type="Pfam" id="PF13245">
    <property type="entry name" value="AAA_19"/>
    <property type="match status" value="1"/>
</dbReference>
<feature type="domain" description="UvrD-like helicase C-terminal" evidence="8">
    <location>
        <begin position="327"/>
        <end position="379"/>
    </location>
</feature>
<keyword evidence="9" id="KW-0540">Nuclease</keyword>
<dbReference type="PANTHER" id="PTHR11070">
    <property type="entry name" value="UVRD / RECB / PCRA DNA HELICASE FAMILY MEMBER"/>
    <property type="match status" value="1"/>
</dbReference>
<comment type="caution">
    <text evidence="9">The sequence shown here is derived from an EMBL/GenBank/DDBJ whole genome shotgun (WGS) entry which is preliminary data.</text>
</comment>
<dbReference type="PANTHER" id="PTHR11070:SF2">
    <property type="entry name" value="ATP-DEPENDENT DNA HELICASE SRS2"/>
    <property type="match status" value="1"/>
</dbReference>
<evidence type="ECO:0000256" key="6">
    <source>
        <dbReference type="SAM" id="MobiDB-lite"/>
    </source>
</evidence>
<evidence type="ECO:0000256" key="2">
    <source>
        <dbReference type="ARBA" id="ARBA00022801"/>
    </source>
</evidence>
<reference evidence="10" key="1">
    <citation type="submission" date="2024-06" db="EMBL/GenBank/DDBJ databases">
        <title>Radixoralia hellwigii gen. nov., sp nov., isolated from a root canal in the human oral cavity.</title>
        <authorList>
            <person name="Bartsch S."/>
            <person name="Wittmer A."/>
            <person name="Schulz A.-K."/>
            <person name="Neumann-Schaal M."/>
            <person name="Wolf J."/>
            <person name="Gronow S."/>
            <person name="Tennert C."/>
            <person name="Haecker G."/>
            <person name="Cieplik F."/>
            <person name="Al-Ahmad A."/>
        </authorList>
    </citation>
    <scope>NUCLEOTIDE SEQUENCE [LARGE SCALE GENOMIC DNA]</scope>
    <source>
        <strain evidence="10">Wk13</strain>
    </source>
</reference>
<keyword evidence="4" id="KW-0067">ATP-binding</keyword>
<dbReference type="RefSeq" id="WP_418891932.1">
    <property type="nucleotide sequence ID" value="NZ_JBEUWX010000002.1"/>
</dbReference>
<feature type="compositionally biased region" description="Acidic residues" evidence="6">
    <location>
        <begin position="217"/>
        <end position="229"/>
    </location>
</feature>
<feature type="region of interest" description="Disordered" evidence="6">
    <location>
        <begin position="213"/>
        <end position="232"/>
    </location>
</feature>
<evidence type="ECO:0000256" key="3">
    <source>
        <dbReference type="ARBA" id="ARBA00022806"/>
    </source>
</evidence>
<dbReference type="EMBL" id="JBEUWX010000002">
    <property type="protein sequence ID" value="MFA9950579.1"/>
    <property type="molecule type" value="Genomic_DNA"/>
</dbReference>
<dbReference type="Pfam" id="PF13538">
    <property type="entry name" value="UvrD_C_2"/>
    <property type="match status" value="1"/>
</dbReference>
<dbReference type="GO" id="GO:0004527">
    <property type="term" value="F:exonuclease activity"/>
    <property type="evidence" value="ECO:0007669"/>
    <property type="project" value="UniProtKB-KW"/>
</dbReference>
<name>A0ABV4UIF1_9RHOO</name>
<dbReference type="Pfam" id="PF13361">
    <property type="entry name" value="UvrD_C"/>
    <property type="match status" value="1"/>
</dbReference>
<keyword evidence="2" id="KW-0378">Hydrolase</keyword>
<keyword evidence="9" id="KW-0269">Exonuclease</keyword>
<dbReference type="SUPFAM" id="SSF52540">
    <property type="entry name" value="P-loop containing nucleoside triphosphate hydrolases"/>
    <property type="match status" value="1"/>
</dbReference>
<evidence type="ECO:0000256" key="1">
    <source>
        <dbReference type="ARBA" id="ARBA00022741"/>
    </source>
</evidence>
<evidence type="ECO:0000313" key="9">
    <source>
        <dbReference type="EMBL" id="MFA9950579.1"/>
    </source>
</evidence>
<feature type="domain" description="UvrD-like helicase C-terminal" evidence="7">
    <location>
        <begin position="186"/>
        <end position="308"/>
    </location>
</feature>
<evidence type="ECO:0000256" key="4">
    <source>
        <dbReference type="ARBA" id="ARBA00022840"/>
    </source>
</evidence>
<evidence type="ECO:0000313" key="10">
    <source>
        <dbReference type="Proteomes" id="UP001574673"/>
    </source>
</evidence>
<proteinExistence type="predicted"/>
<dbReference type="Proteomes" id="UP001574673">
    <property type="component" value="Unassembled WGS sequence"/>
</dbReference>
<dbReference type="Gene3D" id="3.40.50.300">
    <property type="entry name" value="P-loop containing nucleotide triphosphate hydrolases"/>
    <property type="match status" value="2"/>
</dbReference>
<gene>
    <name evidence="9" type="ORF">ABCS64_09675</name>
</gene>
<keyword evidence="1" id="KW-0547">Nucleotide-binding</keyword>
<keyword evidence="3" id="KW-0347">Helicase</keyword>
<dbReference type="InterPro" id="IPR000212">
    <property type="entry name" value="DNA_helicase_UvrD/REP"/>
</dbReference>
<accession>A0ABV4UIF1</accession>
<keyword evidence="10" id="KW-1185">Reference proteome</keyword>
<dbReference type="InterPro" id="IPR014017">
    <property type="entry name" value="DNA_helicase_UvrD-like_C"/>
</dbReference>
<evidence type="ECO:0000259" key="7">
    <source>
        <dbReference type="Pfam" id="PF13361"/>
    </source>
</evidence>
<evidence type="ECO:0000256" key="5">
    <source>
        <dbReference type="ARBA" id="ARBA00034923"/>
    </source>
</evidence>
<dbReference type="InterPro" id="IPR027417">
    <property type="entry name" value="P-loop_NTPase"/>
</dbReference>
<organism evidence="9 10">
    <name type="scientific">Dentiradicibacter hellwigii</name>
    <dbReference type="NCBI Taxonomy" id="3149053"/>
    <lineage>
        <taxon>Bacteria</taxon>
        <taxon>Pseudomonadati</taxon>
        <taxon>Pseudomonadota</taxon>
        <taxon>Betaproteobacteria</taxon>
        <taxon>Rhodocyclales</taxon>
        <taxon>Rhodocyclaceae</taxon>
        <taxon>Dentiradicibacter</taxon>
    </lineage>
</organism>
<evidence type="ECO:0000259" key="8">
    <source>
        <dbReference type="Pfam" id="PF13538"/>
    </source>
</evidence>